<dbReference type="GO" id="GO:0030295">
    <property type="term" value="F:protein kinase activator activity"/>
    <property type="evidence" value="ECO:0007669"/>
    <property type="project" value="TreeGrafter"/>
</dbReference>
<accession>A0A317C7K2</accession>
<dbReference type="AlphaFoldDB" id="A0A317C7K2"/>
<evidence type="ECO:0000256" key="5">
    <source>
        <dbReference type="SAM" id="Coils"/>
    </source>
</evidence>
<dbReference type="InterPro" id="IPR003594">
    <property type="entry name" value="HATPase_dom"/>
</dbReference>
<dbReference type="GO" id="GO:0000155">
    <property type="term" value="F:phosphorelay sensor kinase activity"/>
    <property type="evidence" value="ECO:0007669"/>
    <property type="project" value="InterPro"/>
</dbReference>
<evidence type="ECO:0000259" key="7">
    <source>
        <dbReference type="PROSITE" id="PS50109"/>
    </source>
</evidence>
<dbReference type="InterPro" id="IPR050351">
    <property type="entry name" value="BphY/WalK/GraS-like"/>
</dbReference>
<dbReference type="SUPFAM" id="SSF47384">
    <property type="entry name" value="Homodimeric domain of signal transducing histidine kinase"/>
    <property type="match status" value="1"/>
</dbReference>
<keyword evidence="3" id="KW-0808">Transferase</keyword>
<dbReference type="InterPro" id="IPR036097">
    <property type="entry name" value="HisK_dim/P_sf"/>
</dbReference>
<dbReference type="GO" id="GO:0007234">
    <property type="term" value="P:osmosensory signaling via phosphorelay pathway"/>
    <property type="evidence" value="ECO:0007669"/>
    <property type="project" value="TreeGrafter"/>
</dbReference>
<dbReference type="PANTHER" id="PTHR42878">
    <property type="entry name" value="TWO-COMPONENT HISTIDINE KINASE"/>
    <property type="match status" value="1"/>
</dbReference>
<gene>
    <name evidence="8" type="ORF">DKW60_23105</name>
</gene>
<dbReference type="InterPro" id="IPR036890">
    <property type="entry name" value="HATPase_C_sf"/>
</dbReference>
<keyword evidence="6" id="KW-1133">Transmembrane helix</keyword>
<evidence type="ECO:0000256" key="4">
    <source>
        <dbReference type="ARBA" id="ARBA00022777"/>
    </source>
</evidence>
<feature type="transmembrane region" description="Helical" evidence="6">
    <location>
        <begin position="257"/>
        <end position="275"/>
    </location>
</feature>
<feature type="transmembrane region" description="Helical" evidence="6">
    <location>
        <begin position="323"/>
        <end position="342"/>
    </location>
</feature>
<evidence type="ECO:0000313" key="8">
    <source>
        <dbReference type="EMBL" id="PWQ92072.1"/>
    </source>
</evidence>
<evidence type="ECO:0000256" key="1">
    <source>
        <dbReference type="ARBA" id="ARBA00000085"/>
    </source>
</evidence>
<keyword evidence="5" id="KW-0175">Coiled coil</keyword>
<name>A0A317C7K2_9GAMM</name>
<dbReference type="Gene3D" id="1.10.287.130">
    <property type="match status" value="1"/>
</dbReference>
<dbReference type="EC" id="2.7.13.3" evidence="2"/>
<feature type="transmembrane region" description="Helical" evidence="6">
    <location>
        <begin position="382"/>
        <end position="403"/>
    </location>
</feature>
<evidence type="ECO:0000313" key="9">
    <source>
        <dbReference type="Proteomes" id="UP000245539"/>
    </source>
</evidence>
<feature type="transmembrane region" description="Helical" evidence="6">
    <location>
        <begin position="295"/>
        <end position="317"/>
    </location>
</feature>
<evidence type="ECO:0000256" key="3">
    <source>
        <dbReference type="ARBA" id="ARBA00022679"/>
    </source>
</evidence>
<organism evidence="8 9">
    <name type="scientific">Leucothrix pacifica</name>
    <dbReference type="NCBI Taxonomy" id="1247513"/>
    <lineage>
        <taxon>Bacteria</taxon>
        <taxon>Pseudomonadati</taxon>
        <taxon>Pseudomonadota</taxon>
        <taxon>Gammaproteobacteria</taxon>
        <taxon>Thiotrichales</taxon>
        <taxon>Thiotrichaceae</taxon>
        <taxon>Leucothrix</taxon>
    </lineage>
</organism>
<proteinExistence type="predicted"/>
<reference evidence="8 9" key="1">
    <citation type="submission" date="2018-05" db="EMBL/GenBank/DDBJ databases">
        <title>Leucothrix arctica sp. nov., isolated from Arctic seawater.</title>
        <authorList>
            <person name="Choi A."/>
            <person name="Baek K."/>
        </authorList>
    </citation>
    <scope>NUCLEOTIDE SEQUENCE [LARGE SCALE GENOMIC DNA]</scope>
    <source>
        <strain evidence="8 9">JCM 18388</strain>
    </source>
</reference>
<dbReference type="PROSITE" id="PS50109">
    <property type="entry name" value="HIS_KIN"/>
    <property type="match status" value="1"/>
</dbReference>
<dbReference type="OrthoDB" id="9804645at2"/>
<dbReference type="PRINTS" id="PR00344">
    <property type="entry name" value="BCTRLSENSOR"/>
</dbReference>
<feature type="transmembrane region" description="Helical" evidence="6">
    <location>
        <begin position="223"/>
        <end position="245"/>
    </location>
</feature>
<dbReference type="Pfam" id="PF07695">
    <property type="entry name" value="7TMR-DISM_7TM"/>
    <property type="match status" value="1"/>
</dbReference>
<dbReference type="SMART" id="SM00387">
    <property type="entry name" value="HATPase_c"/>
    <property type="match status" value="1"/>
</dbReference>
<feature type="transmembrane region" description="Helical" evidence="6">
    <location>
        <begin position="349"/>
        <end position="376"/>
    </location>
</feature>
<evidence type="ECO:0000256" key="2">
    <source>
        <dbReference type="ARBA" id="ARBA00012438"/>
    </source>
</evidence>
<keyword evidence="6" id="KW-0812">Transmembrane</keyword>
<dbReference type="GO" id="GO:0000156">
    <property type="term" value="F:phosphorelay response regulator activity"/>
    <property type="evidence" value="ECO:0007669"/>
    <property type="project" value="TreeGrafter"/>
</dbReference>
<dbReference type="EMBL" id="QGKM01000125">
    <property type="protein sequence ID" value="PWQ92072.1"/>
    <property type="molecule type" value="Genomic_DNA"/>
</dbReference>
<dbReference type="InterPro" id="IPR005467">
    <property type="entry name" value="His_kinase_dom"/>
</dbReference>
<dbReference type="InterPro" id="IPR004358">
    <property type="entry name" value="Sig_transdc_His_kin-like_C"/>
</dbReference>
<comment type="catalytic activity">
    <reaction evidence="1">
        <text>ATP + protein L-histidine = ADP + protein N-phospho-L-histidine.</text>
        <dbReference type="EC" id="2.7.13.3"/>
    </reaction>
</comment>
<keyword evidence="6" id="KW-0472">Membrane</keyword>
<dbReference type="Proteomes" id="UP000245539">
    <property type="component" value="Unassembled WGS sequence"/>
</dbReference>
<keyword evidence="4" id="KW-0418">Kinase</keyword>
<protein>
    <recommendedName>
        <fullName evidence="2">histidine kinase</fullName>
        <ecNumber evidence="2">2.7.13.3</ecNumber>
    </recommendedName>
</protein>
<dbReference type="SUPFAM" id="SSF55874">
    <property type="entry name" value="ATPase domain of HSP90 chaperone/DNA topoisomerase II/histidine kinase"/>
    <property type="match status" value="1"/>
</dbReference>
<evidence type="ECO:0000256" key="6">
    <source>
        <dbReference type="SAM" id="Phobius"/>
    </source>
</evidence>
<sequence length="663" mass="73098">MNKSDSLMTRLNIAYRLLFGISLLMMCLLSPLSADGITPVESNGISVTQYWFEDHDITLTSQEALEVFKQGDAVPLNHSVFQLGNELAQAWVLISIHNQSTDSAQLRLLTGAPYSRLLKAELVGARPRILIDEHEEQPFAARNNTFRLLNSEGFQLAADETAEVLIQTLVEGPSYLPFTILTADEFAQIQQTDGVFGALFYGFTATLGLLFLLFSIAVRHRIALLYAGLFLLGLVAMSDIDGYAFKFLWPNSPDWNHFSPMVILPLLNGLGFFIIHQLISSVDAAKHTLMHKAALVMAVISLLIPLLLPIVPFSTLIQLQNLIAIPAFLLQPIAFTSWLHLGRRSYISLFALLMIALIIVGLVATVFIDVALPTWLMEHLHHFAYVVVGVMVMGIITVQLMGLHKDQQAALKRELALAQKNAQMNQDLLNAEKNFARAQRLASQHKQRLATASHDLRQPIMSLRSSIDAIAQNQTTEVRQQLGDAFLYLEELCNRHLQHAQTDDSGASLGEEEATASVEAYPASLILNTVQRMFSKEAISRGIELRKVDCSVMLTTEPLVLMRIISNLTANAIKHHSGVDGAKVLLGCRRLENGLKILVCDNGAGMSTGKIEACLLPYHKGDESEGEGLGLAIVQQLATEHDLRLELRSELGKGSCFGIVTKV</sequence>
<feature type="transmembrane region" description="Helical" evidence="6">
    <location>
        <begin position="195"/>
        <end position="216"/>
    </location>
</feature>
<feature type="domain" description="Histidine kinase" evidence="7">
    <location>
        <begin position="451"/>
        <end position="663"/>
    </location>
</feature>
<dbReference type="Gene3D" id="3.30.565.10">
    <property type="entry name" value="Histidine kinase-like ATPase, C-terminal domain"/>
    <property type="match status" value="1"/>
</dbReference>
<dbReference type="InterPro" id="IPR011623">
    <property type="entry name" value="7TMR_DISM_rcpt_extracell_dom1"/>
</dbReference>
<keyword evidence="9" id="KW-1185">Reference proteome</keyword>
<comment type="caution">
    <text evidence="8">The sequence shown here is derived from an EMBL/GenBank/DDBJ whole genome shotgun (WGS) entry which is preliminary data.</text>
</comment>
<feature type="coiled-coil region" evidence="5">
    <location>
        <begin position="421"/>
        <end position="448"/>
    </location>
</feature>
<dbReference type="Pfam" id="PF02518">
    <property type="entry name" value="HATPase_c"/>
    <property type="match status" value="1"/>
</dbReference>
<dbReference type="PANTHER" id="PTHR42878:SF14">
    <property type="entry name" value="OSMOLARITY TWO-COMPONENT SYSTEM PROTEIN SSK1"/>
    <property type="match status" value="1"/>
</dbReference>